<dbReference type="PANTHER" id="PTHR34223:SF8">
    <property type="entry name" value="F-BOX DOMAIN-CONTAINING PROTEIN"/>
    <property type="match status" value="1"/>
</dbReference>
<dbReference type="RefSeq" id="XP_024318192.1">
    <property type="nucleotide sequence ID" value="XM_024462424.1"/>
</dbReference>
<dbReference type="Gramene" id="KQJ95926">
    <property type="protein sequence ID" value="KQJ95926"/>
    <property type="gene ID" value="BRADI_3g19800v3"/>
</dbReference>
<evidence type="ECO:0000313" key="2">
    <source>
        <dbReference type="EMBL" id="KQJ95926.1"/>
    </source>
</evidence>
<dbReference type="InterPro" id="IPR053781">
    <property type="entry name" value="F-box_AtFBL13-like"/>
</dbReference>
<dbReference type="Gramene" id="PNT67041">
    <property type="protein sequence ID" value="PNT67041"/>
    <property type="gene ID" value="BRADI_3g19800v3"/>
</dbReference>
<dbReference type="OrthoDB" id="609338at2759"/>
<proteinExistence type="predicted"/>
<dbReference type="eggNOG" id="ENOG502R5FR">
    <property type="taxonomic scope" value="Eukaryota"/>
</dbReference>
<accession>I1I2L2</accession>
<feature type="domain" description="F-box" evidence="1">
    <location>
        <begin position="171"/>
        <end position="205"/>
    </location>
</feature>
<evidence type="ECO:0000313" key="3">
    <source>
        <dbReference type="EnsemblPlants" id="KQJ95926"/>
    </source>
</evidence>
<dbReference type="EMBL" id="CM000882">
    <property type="protein sequence ID" value="PNT67041.1"/>
    <property type="molecule type" value="Genomic_DNA"/>
</dbReference>
<dbReference type="InterPro" id="IPR001810">
    <property type="entry name" value="F-box_dom"/>
</dbReference>
<dbReference type="CDD" id="cd22160">
    <property type="entry name" value="F-box_AtFBL13-like"/>
    <property type="match status" value="1"/>
</dbReference>
<sequence>MEVVFDGGGVVEADNWRSQIMIGNRLFYVSKFFWALVRILSQYDQHQHETLIDLPEVAARLEQRIFVIAANLVDYNDKASKRLTYLETIVPHDRVKLRTSLFQLALPEKMEQKQPSRPQMIESSAEMLLRQSSSDEQNKINPARRNLPEVSSCVPSGKQMKSCCDDRISFLHESILHHIMSFMPARDVVRTSVLSPRWRPLWTSAPCLDINIDHFNMDRVKFNEFAESLFLCRGIDTLDILRLHSFAISAANFWIDHAINRKAKSIEFTEYKIWEPFYLNPGIIKFHSSYLRSLKLTNVILVTCIFHRLNHACPSLENLQLADSTLELPEISSRSLKTLEIIDCSVVKHLLIRTHKLVSLRFEGSRCRCTSKSILLTPSAVTLCDLSNAESIELSASVRQVAFDGVSTGRSMFINLRSLSLGEWCLSNNLSPILCFLRHSPLLEKLNLKLKLDCEKDEQTIQTARGISFAAEHLEKVTIYCTEGDARVPVLVNILRINARSLDRIDVKTY</sequence>
<dbReference type="EMBL" id="CM000882">
    <property type="protein sequence ID" value="KQJ95926.1"/>
    <property type="molecule type" value="Genomic_DNA"/>
</dbReference>
<dbReference type="PANTHER" id="PTHR34223">
    <property type="entry name" value="OS11G0201299 PROTEIN"/>
    <property type="match status" value="1"/>
</dbReference>
<dbReference type="GeneID" id="100844189"/>
<dbReference type="EnsemblPlants" id="PNT67045">
    <property type="protein sequence ID" value="PNT67045"/>
    <property type="gene ID" value="BRADI_3g19800v3"/>
</dbReference>
<dbReference type="Proteomes" id="UP000008810">
    <property type="component" value="Chromosome 3"/>
</dbReference>
<reference evidence="3" key="3">
    <citation type="submission" date="2018-08" db="UniProtKB">
        <authorList>
            <consortium name="EnsemblPlants"/>
        </authorList>
    </citation>
    <scope>IDENTIFICATION</scope>
    <source>
        <strain evidence="3">cv. Bd21</strain>
    </source>
</reference>
<dbReference type="EnsemblPlants" id="PNT67041">
    <property type="protein sequence ID" value="PNT67041"/>
    <property type="gene ID" value="BRADI_3g19800v3"/>
</dbReference>
<dbReference type="Gramene" id="PNT67045">
    <property type="protein sequence ID" value="PNT67045"/>
    <property type="gene ID" value="BRADI_3g19800v3"/>
</dbReference>
<dbReference type="Pfam" id="PF00646">
    <property type="entry name" value="F-box"/>
    <property type="match status" value="1"/>
</dbReference>
<reference evidence="2 3" key="1">
    <citation type="journal article" date="2010" name="Nature">
        <title>Genome sequencing and analysis of the model grass Brachypodium distachyon.</title>
        <authorList>
            <consortium name="International Brachypodium Initiative"/>
        </authorList>
    </citation>
    <scope>NUCLEOTIDE SEQUENCE [LARGE SCALE GENOMIC DNA]</scope>
    <source>
        <strain evidence="2 3">Bd21</strain>
    </source>
</reference>
<dbReference type="FunCoup" id="I1I2L2">
    <property type="interactions" value="116"/>
</dbReference>
<keyword evidence="4" id="KW-1185">Reference proteome</keyword>
<name>I1I2L2_BRADI</name>
<gene>
    <name evidence="3" type="primary">LOC100844189</name>
    <name evidence="2" type="ORF">BRADI_3g19800v3</name>
</gene>
<dbReference type="InterPro" id="IPR053197">
    <property type="entry name" value="F-box_SCFL_complex_component"/>
</dbReference>
<dbReference type="EMBL" id="CM000882">
    <property type="protein sequence ID" value="PNT67045.1"/>
    <property type="molecule type" value="Genomic_DNA"/>
</dbReference>
<reference evidence="2" key="2">
    <citation type="submission" date="2017-06" db="EMBL/GenBank/DDBJ databases">
        <title>WGS assembly of Brachypodium distachyon.</title>
        <authorList>
            <consortium name="The International Brachypodium Initiative"/>
            <person name="Lucas S."/>
            <person name="Harmon-Smith M."/>
            <person name="Lail K."/>
            <person name="Tice H."/>
            <person name="Grimwood J."/>
            <person name="Bruce D."/>
            <person name="Barry K."/>
            <person name="Shu S."/>
            <person name="Lindquist E."/>
            <person name="Wang M."/>
            <person name="Pitluck S."/>
            <person name="Vogel J.P."/>
            <person name="Garvin D.F."/>
            <person name="Mockler T.C."/>
            <person name="Schmutz J."/>
            <person name="Rokhsar D."/>
            <person name="Bevan M.W."/>
        </authorList>
    </citation>
    <scope>NUCLEOTIDE SEQUENCE</scope>
    <source>
        <strain evidence="2">Bd21</strain>
    </source>
</reference>
<dbReference type="OMA" id="QQTSCDQ"/>
<dbReference type="Gene3D" id="3.80.10.10">
    <property type="entry name" value="Ribonuclease Inhibitor"/>
    <property type="match status" value="1"/>
</dbReference>
<evidence type="ECO:0000313" key="4">
    <source>
        <dbReference type="Proteomes" id="UP000008810"/>
    </source>
</evidence>
<dbReference type="RefSeq" id="XP_014756964.1">
    <property type="nucleotide sequence ID" value="XM_014901478.2"/>
</dbReference>
<evidence type="ECO:0000259" key="1">
    <source>
        <dbReference type="Pfam" id="PF00646"/>
    </source>
</evidence>
<dbReference type="InterPro" id="IPR032675">
    <property type="entry name" value="LRR_dom_sf"/>
</dbReference>
<protein>
    <recommendedName>
        <fullName evidence="1">F-box domain-containing protein</fullName>
    </recommendedName>
</protein>
<dbReference type="SUPFAM" id="SSF52047">
    <property type="entry name" value="RNI-like"/>
    <property type="match status" value="1"/>
</dbReference>
<dbReference type="InterPro" id="IPR036047">
    <property type="entry name" value="F-box-like_dom_sf"/>
</dbReference>
<dbReference type="ExpressionAtlas" id="I1I2L2">
    <property type="expression patterns" value="baseline"/>
</dbReference>
<organism evidence="3">
    <name type="scientific">Brachypodium distachyon</name>
    <name type="common">Purple false brome</name>
    <name type="synonym">Trachynia distachya</name>
    <dbReference type="NCBI Taxonomy" id="15368"/>
    <lineage>
        <taxon>Eukaryota</taxon>
        <taxon>Viridiplantae</taxon>
        <taxon>Streptophyta</taxon>
        <taxon>Embryophyta</taxon>
        <taxon>Tracheophyta</taxon>
        <taxon>Spermatophyta</taxon>
        <taxon>Magnoliopsida</taxon>
        <taxon>Liliopsida</taxon>
        <taxon>Poales</taxon>
        <taxon>Poaceae</taxon>
        <taxon>BOP clade</taxon>
        <taxon>Pooideae</taxon>
        <taxon>Stipodae</taxon>
        <taxon>Brachypodieae</taxon>
        <taxon>Brachypodium</taxon>
    </lineage>
</organism>
<dbReference type="SUPFAM" id="SSF81383">
    <property type="entry name" value="F-box domain"/>
    <property type="match status" value="1"/>
</dbReference>
<dbReference type="EnsemblPlants" id="KQJ95926">
    <property type="protein sequence ID" value="KQJ95926"/>
    <property type="gene ID" value="BRADI_3g19800v3"/>
</dbReference>
<dbReference type="AlphaFoldDB" id="I1I2L2"/>